<gene>
    <name evidence="2" type="ORF">CVT25_003282</name>
</gene>
<dbReference type="PANTHER" id="PTHR21494">
    <property type="entry name" value="ACTIVATING SIGNAL COINTEGRATOR 1 COMPLEX SUBUNIT 2 ASC-1 COMPLEX SUBUNIT P100"/>
    <property type="match status" value="1"/>
</dbReference>
<feature type="compositionally biased region" description="Gly residues" evidence="1">
    <location>
        <begin position="714"/>
        <end position="730"/>
    </location>
</feature>
<reference evidence="2 3" key="1">
    <citation type="journal article" date="2018" name="Evol. Lett.">
        <title>Horizontal gene cluster transfer increased hallucinogenic mushroom diversity.</title>
        <authorList>
            <person name="Reynolds H.T."/>
            <person name="Vijayakumar V."/>
            <person name="Gluck-Thaler E."/>
            <person name="Korotkin H.B."/>
            <person name="Matheny P.B."/>
            <person name="Slot J.C."/>
        </authorList>
    </citation>
    <scope>NUCLEOTIDE SEQUENCE [LARGE SCALE GENOMIC DNA]</scope>
    <source>
        <strain evidence="2 3">2631</strain>
    </source>
</reference>
<dbReference type="AlphaFoldDB" id="A0A409WMK5"/>
<dbReference type="EMBL" id="NHYD01003367">
    <property type="protein sequence ID" value="PPQ79712.1"/>
    <property type="molecule type" value="Genomic_DNA"/>
</dbReference>
<dbReference type="InterPro" id="IPR009060">
    <property type="entry name" value="UBA-like_sf"/>
</dbReference>
<feature type="compositionally biased region" description="Basic and acidic residues" evidence="1">
    <location>
        <begin position="686"/>
        <end position="710"/>
    </location>
</feature>
<feature type="compositionally biased region" description="Gly residues" evidence="1">
    <location>
        <begin position="738"/>
        <end position="754"/>
    </location>
</feature>
<evidence type="ECO:0008006" key="4">
    <source>
        <dbReference type="Google" id="ProtNLM"/>
    </source>
</evidence>
<dbReference type="InParanoid" id="A0A409WMK5"/>
<proteinExistence type="predicted"/>
<dbReference type="GO" id="GO:0043130">
    <property type="term" value="F:ubiquitin binding"/>
    <property type="evidence" value="ECO:0007669"/>
    <property type="project" value="TreeGrafter"/>
</dbReference>
<dbReference type="Gene3D" id="1.10.8.10">
    <property type="entry name" value="DNA helicase RuvA subunit, C-terminal domain"/>
    <property type="match status" value="1"/>
</dbReference>
<dbReference type="InterPro" id="IPR052586">
    <property type="entry name" value="ASCC2"/>
</dbReference>
<feature type="region of interest" description="Disordered" evidence="1">
    <location>
        <begin position="495"/>
        <end position="516"/>
    </location>
</feature>
<feature type="region of interest" description="Disordered" evidence="1">
    <location>
        <begin position="686"/>
        <end position="791"/>
    </location>
</feature>
<feature type="region of interest" description="Disordered" evidence="1">
    <location>
        <begin position="564"/>
        <end position="650"/>
    </location>
</feature>
<organism evidence="2 3">
    <name type="scientific">Psilocybe cyanescens</name>
    <dbReference type="NCBI Taxonomy" id="93625"/>
    <lineage>
        <taxon>Eukaryota</taxon>
        <taxon>Fungi</taxon>
        <taxon>Dikarya</taxon>
        <taxon>Basidiomycota</taxon>
        <taxon>Agaricomycotina</taxon>
        <taxon>Agaricomycetes</taxon>
        <taxon>Agaricomycetidae</taxon>
        <taxon>Agaricales</taxon>
        <taxon>Agaricineae</taxon>
        <taxon>Strophariaceae</taxon>
        <taxon>Psilocybe</taxon>
    </lineage>
</organism>
<feature type="region of interest" description="Disordered" evidence="1">
    <location>
        <begin position="386"/>
        <end position="433"/>
    </location>
</feature>
<feature type="compositionally biased region" description="Acidic residues" evidence="1">
    <location>
        <begin position="617"/>
        <end position="637"/>
    </location>
</feature>
<keyword evidence="3" id="KW-1185">Reference proteome</keyword>
<feature type="compositionally biased region" description="Basic residues" evidence="1">
    <location>
        <begin position="767"/>
        <end position="783"/>
    </location>
</feature>
<dbReference type="OrthoDB" id="5577209at2759"/>
<feature type="compositionally biased region" description="Basic and acidic residues" evidence="1">
    <location>
        <begin position="755"/>
        <end position="766"/>
    </location>
</feature>
<accession>A0A409WMK5</accession>
<feature type="compositionally biased region" description="Acidic residues" evidence="1">
    <location>
        <begin position="564"/>
        <end position="574"/>
    </location>
</feature>
<dbReference type="SUPFAM" id="SSF46934">
    <property type="entry name" value="UBA-like"/>
    <property type="match status" value="1"/>
</dbReference>
<evidence type="ECO:0000313" key="2">
    <source>
        <dbReference type="EMBL" id="PPQ79712.1"/>
    </source>
</evidence>
<dbReference type="Proteomes" id="UP000283269">
    <property type="component" value="Unassembled WGS sequence"/>
</dbReference>
<dbReference type="PANTHER" id="PTHR21494:SF0">
    <property type="entry name" value="ACTIVATING SIGNAL COINTEGRATOR 1 COMPLEX SUBUNIT 2"/>
    <property type="match status" value="1"/>
</dbReference>
<evidence type="ECO:0000313" key="3">
    <source>
        <dbReference type="Proteomes" id="UP000283269"/>
    </source>
</evidence>
<name>A0A409WMK5_PSICY</name>
<evidence type="ECO:0000256" key="1">
    <source>
        <dbReference type="SAM" id="MobiDB-lite"/>
    </source>
</evidence>
<sequence length="791" mass="85965">MVNDVLRLPNYPSTQARKGLSPSQLATLNQTIASTLNTVLELPSDKRDTPSSRKFLSTYANDTAVQILQNLIWREGSTETINQPRGTTTEKFIQKRILVLSEKLASSPPGIDVRCLLDLSVIYARSQPSRLRLVFKSSFQSDPSLAQIVANDLIPGFTSLLSQQTSASQGLYAQRKISECIFGFLRGAKGTPELIRPFAHSKPFLLALASTYDLGMTTIAASYGGIPALTAGIAAQGREADDWERIWVETKVALLDSFHVILTTLLDDLTSCAPGPRLAAEAERTFDIIFALLEAPSSSSSTAPDVAPTPFLNQSLLADYQQAYSLSNTLATALRHAQEKDARLDLLESTLQSFDHESTSHEGSHQKKHKNAGALKILLRSSGIQPGIDNLGTRNSNARSQPISEFTPQVNVPDHSASKAKGKSRAVAPPSDPDLDIKATQVLDILPDTPADYVKLLLAHDRYGRNPEKVIEVLLEGTAMTPEELERDLQASADIDYGADSGHPEPSRNETYTVDQRRNVFDDETLDISQLRFGKKSAGDDILRDRTFIEDMKADILRRAEAISDDEDEEDLDSYGEPKPTAANKKGKGKEADAPRAVDLGPDDDEEDTIGLRVAGDGEDSDNDDEDEDDELEDEQTPETIIEQAYLRDPKVFERDAVTRRSKARTDLKMQTGWADEQIEGWKVMLERNPGRKDKLTEKYAFRGNEKGLDVRAGGSGGGGGGRGRGGPRGGRGRGRGGDGGRGGGSGAGAGGEGSARERAWKDKNKASRGNHNRKRGHDKKMARAGAGPPA</sequence>
<comment type="caution">
    <text evidence="2">The sequence shown here is derived from an EMBL/GenBank/DDBJ whole genome shotgun (WGS) entry which is preliminary data.</text>
</comment>
<feature type="compositionally biased region" description="Polar residues" evidence="1">
    <location>
        <begin position="392"/>
        <end position="410"/>
    </location>
</feature>
<protein>
    <recommendedName>
        <fullName evidence="4">CUE domain-containing protein</fullName>
    </recommendedName>
</protein>